<dbReference type="InterPro" id="IPR032487">
    <property type="entry name" value="ABA-1_nematode"/>
</dbReference>
<protein>
    <recommendedName>
        <fullName evidence="4">Polyprotein allergen nematode domain-containing protein</fullName>
    </recommendedName>
</protein>
<feature type="signal peptide" evidence="3">
    <location>
        <begin position="1"/>
        <end position="17"/>
    </location>
</feature>
<dbReference type="AlphaFoldDB" id="A0AA36CQ38"/>
<dbReference type="InterPro" id="IPR038289">
    <property type="entry name" value="DVA-1_sf"/>
</dbReference>
<keyword evidence="2" id="KW-0472">Membrane</keyword>
<evidence type="ECO:0000256" key="1">
    <source>
        <dbReference type="SAM" id="MobiDB-lite"/>
    </source>
</evidence>
<keyword evidence="6" id="KW-1185">Reference proteome</keyword>
<dbReference type="EMBL" id="CATQJA010002615">
    <property type="protein sequence ID" value="CAJ0573204.1"/>
    <property type="molecule type" value="Genomic_DNA"/>
</dbReference>
<gene>
    <name evidence="5" type="ORF">MSPICULIGERA_LOCUS11572</name>
</gene>
<evidence type="ECO:0000259" key="4">
    <source>
        <dbReference type="Pfam" id="PF16469"/>
    </source>
</evidence>
<feature type="compositionally biased region" description="Basic residues" evidence="1">
    <location>
        <begin position="525"/>
        <end position="548"/>
    </location>
</feature>
<feature type="region of interest" description="Disordered" evidence="1">
    <location>
        <begin position="524"/>
        <end position="559"/>
    </location>
</feature>
<evidence type="ECO:0000313" key="5">
    <source>
        <dbReference type="EMBL" id="CAJ0573204.1"/>
    </source>
</evidence>
<feature type="chain" id="PRO_5041313187" description="Polyprotein allergen nematode domain-containing protein" evidence="3">
    <location>
        <begin position="18"/>
        <end position="559"/>
    </location>
</feature>
<sequence length="559" mass="64451">MKCSLFFSAALIAIAVADYCTTDADCERIIGARCANSRAICQCMDKAFCTLKVKCNPAHGDADCKKFDICALDSVDRAYYCRRDLGGTVSPSILPRFKFPLPFGGRPCCNRMHAMWIATIIIGVLLLGVALPFRIINSDAPGLRSSPNRGRHARDAGRWMNDEQAAILKALKENGTSVEVQKDTIMAWYRELPAEKREQLDEHYKNDCVEWIKKVATTEEIAELKVLHEEGNDKEILTRVTDYKGRLDENTRKLVDAWATECKALWFKKTDRKRRDLLEDFAFWLNTDQLEELKKEKAAGKSSEDLKKRVMEYFEQLPQEKQNEVKEQAKGKCKHYFTTLSTEDEVKKIKELKEAGNVEEIKSIIEGVIDRQEGDKKTEATKYKKICSDIYEKQSSRKRKDIDALIEKHLSWLEEGQKDEIRAMKAAGKSNAEIKEKVMGYLQNLDSSKKEKTKQQITDDCYAWLKKAASQTEIDALHKMHETDHAGCKKTVRQYILRLPADEQENVNRNLPFCERIWYGDHDHSHHQHHGHHKMKRHHSKTGLHSHRYGQMTELQNPF</sequence>
<feature type="domain" description="Polyprotein allergen nematode" evidence="4">
    <location>
        <begin position="276"/>
        <end position="391"/>
    </location>
</feature>
<dbReference type="Gene3D" id="1.10.533.30">
    <property type="entry name" value="Nematode polyprotein allergen ABA-1"/>
    <property type="match status" value="3"/>
</dbReference>
<keyword evidence="3" id="KW-0732">Signal</keyword>
<dbReference type="Proteomes" id="UP001177023">
    <property type="component" value="Unassembled WGS sequence"/>
</dbReference>
<feature type="non-terminal residue" evidence="5">
    <location>
        <position position="559"/>
    </location>
</feature>
<keyword evidence="2" id="KW-0812">Transmembrane</keyword>
<feature type="transmembrane region" description="Helical" evidence="2">
    <location>
        <begin position="114"/>
        <end position="136"/>
    </location>
</feature>
<proteinExistence type="predicted"/>
<organism evidence="5 6">
    <name type="scientific">Mesorhabditis spiculigera</name>
    <dbReference type="NCBI Taxonomy" id="96644"/>
    <lineage>
        <taxon>Eukaryota</taxon>
        <taxon>Metazoa</taxon>
        <taxon>Ecdysozoa</taxon>
        <taxon>Nematoda</taxon>
        <taxon>Chromadorea</taxon>
        <taxon>Rhabditida</taxon>
        <taxon>Rhabditina</taxon>
        <taxon>Rhabditomorpha</taxon>
        <taxon>Rhabditoidea</taxon>
        <taxon>Rhabditidae</taxon>
        <taxon>Mesorhabditinae</taxon>
        <taxon>Mesorhabditis</taxon>
    </lineage>
</organism>
<accession>A0AA36CQ38</accession>
<keyword evidence="2" id="KW-1133">Transmembrane helix</keyword>
<evidence type="ECO:0000256" key="2">
    <source>
        <dbReference type="SAM" id="Phobius"/>
    </source>
</evidence>
<name>A0AA36CQ38_9BILA</name>
<feature type="domain" description="Polyprotein allergen nematode" evidence="4">
    <location>
        <begin position="399"/>
        <end position="518"/>
    </location>
</feature>
<evidence type="ECO:0000256" key="3">
    <source>
        <dbReference type="SAM" id="SignalP"/>
    </source>
</evidence>
<feature type="domain" description="Polyprotein allergen nematode" evidence="4">
    <location>
        <begin position="155"/>
        <end position="266"/>
    </location>
</feature>
<reference evidence="5" key="1">
    <citation type="submission" date="2023-06" db="EMBL/GenBank/DDBJ databases">
        <authorList>
            <person name="Delattre M."/>
        </authorList>
    </citation>
    <scope>NUCLEOTIDE SEQUENCE</scope>
    <source>
        <strain evidence="5">AF72</strain>
    </source>
</reference>
<evidence type="ECO:0000313" key="6">
    <source>
        <dbReference type="Proteomes" id="UP001177023"/>
    </source>
</evidence>
<dbReference type="Pfam" id="PF16469">
    <property type="entry name" value="NPA"/>
    <property type="match status" value="3"/>
</dbReference>
<comment type="caution">
    <text evidence="5">The sequence shown here is derived from an EMBL/GenBank/DDBJ whole genome shotgun (WGS) entry which is preliminary data.</text>
</comment>